<dbReference type="KEGG" id="mgx:CM1_00705"/>
<dbReference type="PROSITE" id="PS00194">
    <property type="entry name" value="THIOREDOXIN_1"/>
    <property type="match status" value="1"/>
</dbReference>
<evidence type="ECO:0000313" key="4">
    <source>
        <dbReference type="EMBL" id="AFQ03931.1"/>
    </source>
</evidence>
<dbReference type="GO" id="GO:0015035">
    <property type="term" value="F:protein-disulfide reductase activity"/>
    <property type="evidence" value="ECO:0007669"/>
    <property type="project" value="UniProtKB-UniRule"/>
</dbReference>
<evidence type="ECO:0000256" key="2">
    <source>
        <dbReference type="NCBIfam" id="TIGR01068"/>
    </source>
</evidence>
<dbReference type="Proteomes" id="UP000005254">
    <property type="component" value="Chromosome"/>
</dbReference>
<dbReference type="PANTHER" id="PTHR46115">
    <property type="entry name" value="THIOREDOXIN-LIKE PROTEIN 1"/>
    <property type="match status" value="1"/>
</dbReference>
<dbReference type="PRINTS" id="PR00421">
    <property type="entry name" value="THIOREDOXIN"/>
</dbReference>
<dbReference type="EMBL" id="CP003772">
    <property type="protein sequence ID" value="AFQ03931.1"/>
    <property type="molecule type" value="Genomic_DNA"/>
</dbReference>
<dbReference type="NCBIfam" id="TIGR01068">
    <property type="entry name" value="thioredoxin"/>
    <property type="match status" value="1"/>
</dbReference>
<dbReference type="SUPFAM" id="SSF52833">
    <property type="entry name" value="Thioredoxin-like"/>
    <property type="match status" value="1"/>
</dbReference>
<proteinExistence type="predicted"/>
<dbReference type="CDD" id="cd02947">
    <property type="entry name" value="TRX_family"/>
    <property type="match status" value="1"/>
</dbReference>
<evidence type="ECO:0000313" key="5">
    <source>
        <dbReference type="Proteomes" id="UP000005254"/>
    </source>
</evidence>
<name>A0ABC7ZIP3_MYCGT</name>
<sequence length="119" mass="13447">MVTEIRSLKQLEEIFSAKKNVIVDFWAAWCGPCKLTSPEFQKAADEFSDAQFVKVNVDDHTDIAAAYNITSLPTIVVFENGVEKREPLALCQKPKLLIFSITKVHDWSAWFGSGWNVII</sequence>
<dbReference type="Pfam" id="PF00085">
    <property type="entry name" value="Thioredoxin"/>
    <property type="match status" value="1"/>
</dbReference>
<accession>A0ABC7ZIP3</accession>
<dbReference type="PROSITE" id="PS51352">
    <property type="entry name" value="THIOREDOXIN_2"/>
    <property type="match status" value="1"/>
</dbReference>
<dbReference type="InterPro" id="IPR005746">
    <property type="entry name" value="Thioredoxin"/>
</dbReference>
<dbReference type="InterPro" id="IPR017937">
    <property type="entry name" value="Thioredoxin_CS"/>
</dbReference>
<protein>
    <recommendedName>
        <fullName evidence="2">Thioredoxin</fullName>
    </recommendedName>
</protein>
<dbReference type="AlphaFoldDB" id="A0ABC7ZIP3"/>
<dbReference type="Gene3D" id="3.40.30.10">
    <property type="entry name" value="Glutaredoxin"/>
    <property type="match status" value="1"/>
</dbReference>
<evidence type="ECO:0000256" key="1">
    <source>
        <dbReference type="ARBA" id="ARBA00023157"/>
    </source>
</evidence>
<gene>
    <name evidence="4" type="ORF">CM1_00705</name>
</gene>
<reference evidence="4 5" key="1">
    <citation type="journal article" date="2012" name="J. Bacteriol.">
        <title>Draft Genome Sequences of Four Axenic Mycoplasma genitalium Strains Isolated from Denmark, Japan, and Australia.</title>
        <authorList>
            <person name="McGowin C.L."/>
            <person name="Ma L."/>
            <person name="Jensen J.S."/>
            <person name="Mancuso M.M."/>
            <person name="Hamasuna R."/>
            <person name="Adegboye D."/>
            <person name="Martin D.H."/>
        </authorList>
    </citation>
    <scope>NUCLEOTIDE SEQUENCE [LARGE SCALE GENOMIC DNA]</scope>
    <source>
        <strain evidence="4 5">M6320</strain>
    </source>
</reference>
<evidence type="ECO:0000259" key="3">
    <source>
        <dbReference type="PROSITE" id="PS51352"/>
    </source>
</evidence>
<keyword evidence="1" id="KW-1015">Disulfide bond</keyword>
<dbReference type="InterPro" id="IPR013766">
    <property type="entry name" value="Thioredoxin_domain"/>
</dbReference>
<dbReference type="InterPro" id="IPR036249">
    <property type="entry name" value="Thioredoxin-like_sf"/>
</dbReference>
<organism evidence="4 5">
    <name type="scientific">Mycoplasmoides genitalium M6320</name>
    <dbReference type="NCBI Taxonomy" id="662945"/>
    <lineage>
        <taxon>Bacteria</taxon>
        <taxon>Bacillati</taxon>
        <taxon>Mycoplasmatota</taxon>
        <taxon>Mycoplasmoidales</taxon>
        <taxon>Mycoplasmoidaceae</taxon>
        <taxon>Mycoplasmoides</taxon>
    </lineage>
</organism>
<feature type="domain" description="Thioredoxin" evidence="3">
    <location>
        <begin position="1"/>
        <end position="106"/>
    </location>
</feature>